<reference evidence="1 2" key="1">
    <citation type="submission" date="2021-06" db="EMBL/GenBank/DDBJ databases">
        <title>Caerostris darwini draft genome.</title>
        <authorList>
            <person name="Kono N."/>
            <person name="Arakawa K."/>
        </authorList>
    </citation>
    <scope>NUCLEOTIDE SEQUENCE [LARGE SCALE GENOMIC DNA]</scope>
</reference>
<comment type="caution">
    <text evidence="1">The sequence shown here is derived from an EMBL/GenBank/DDBJ whole genome shotgun (WGS) entry which is preliminary data.</text>
</comment>
<organism evidence="1 2">
    <name type="scientific">Caerostris darwini</name>
    <dbReference type="NCBI Taxonomy" id="1538125"/>
    <lineage>
        <taxon>Eukaryota</taxon>
        <taxon>Metazoa</taxon>
        <taxon>Ecdysozoa</taxon>
        <taxon>Arthropoda</taxon>
        <taxon>Chelicerata</taxon>
        <taxon>Arachnida</taxon>
        <taxon>Araneae</taxon>
        <taxon>Araneomorphae</taxon>
        <taxon>Entelegynae</taxon>
        <taxon>Araneoidea</taxon>
        <taxon>Araneidae</taxon>
        <taxon>Caerostris</taxon>
    </lineage>
</organism>
<protein>
    <submittedName>
        <fullName evidence="1">Uncharacterized protein</fullName>
    </submittedName>
</protein>
<name>A0AAV4UI76_9ARAC</name>
<keyword evidence="2" id="KW-1185">Reference proteome</keyword>
<evidence type="ECO:0000313" key="2">
    <source>
        <dbReference type="Proteomes" id="UP001054837"/>
    </source>
</evidence>
<dbReference type="Proteomes" id="UP001054837">
    <property type="component" value="Unassembled WGS sequence"/>
</dbReference>
<gene>
    <name evidence="1" type="ORF">CDAR_574431</name>
</gene>
<dbReference type="EMBL" id="BPLQ01011338">
    <property type="protein sequence ID" value="GIY57447.1"/>
    <property type="molecule type" value="Genomic_DNA"/>
</dbReference>
<accession>A0AAV4UI76</accession>
<evidence type="ECO:0000313" key="1">
    <source>
        <dbReference type="EMBL" id="GIY57447.1"/>
    </source>
</evidence>
<sequence>MQSAESGLLPASRRHFRHQILTTPFSSVRRGIFFSFGLHHSNVSSSPLNVTVMLNYCVKVANFNSPSKMASRSEDVLLRRCPSNIVRRLERECPSDDARCRALCFRDGVVLVDFLFNGIDGCSQRHFLSRLC</sequence>
<dbReference type="AlphaFoldDB" id="A0AAV4UI76"/>
<proteinExistence type="predicted"/>